<dbReference type="InterPro" id="IPR041057">
    <property type="entry name" value="ZHX_Znf_C2H2"/>
</dbReference>
<dbReference type="KEGG" id="nga:Ngar_c31070"/>
<dbReference type="PROSITE" id="PS50157">
    <property type="entry name" value="ZINC_FINGER_C2H2_2"/>
    <property type="match status" value="1"/>
</dbReference>
<dbReference type="InterPro" id="IPR036236">
    <property type="entry name" value="Znf_C2H2_sf"/>
</dbReference>
<evidence type="ECO:0000313" key="2">
    <source>
        <dbReference type="EMBL" id="AFU60023.1"/>
    </source>
</evidence>
<dbReference type="GeneID" id="58787794"/>
<evidence type="ECO:0000259" key="1">
    <source>
        <dbReference type="PROSITE" id="PS50157"/>
    </source>
</evidence>
<dbReference type="InterPro" id="IPR013087">
    <property type="entry name" value="Znf_C2H2_type"/>
</dbReference>
<gene>
    <name evidence="2" type="ordered locus">Ngar_c31070</name>
</gene>
<dbReference type="RefSeq" id="WP_015020557.1">
    <property type="nucleotide sequence ID" value="NC_018719.1"/>
</dbReference>
<feature type="domain" description="C2H2-type" evidence="1">
    <location>
        <begin position="8"/>
        <end position="31"/>
    </location>
</feature>
<dbReference type="BioCyc" id="CNIT1237085:G1324-3107-MONOMER"/>
<protein>
    <submittedName>
        <fullName evidence="2">Zinc finger C2H2 domain-containing protein</fullName>
    </submittedName>
</protein>
<organism evidence="2 3">
    <name type="scientific">Nitrososphaera gargensis (strain Ga9.2)</name>
    <dbReference type="NCBI Taxonomy" id="1237085"/>
    <lineage>
        <taxon>Archaea</taxon>
        <taxon>Nitrososphaerota</taxon>
        <taxon>Nitrososphaeria</taxon>
        <taxon>Nitrososphaerales</taxon>
        <taxon>Nitrososphaeraceae</taxon>
        <taxon>Nitrososphaera</taxon>
    </lineage>
</organism>
<accession>K0IKV8</accession>
<dbReference type="SUPFAM" id="SSF57667">
    <property type="entry name" value="beta-beta-alpha zinc fingers"/>
    <property type="match status" value="1"/>
</dbReference>
<dbReference type="InParanoid" id="K0IKV8"/>
<dbReference type="Pfam" id="PF18387">
    <property type="entry name" value="zf_C2H2_ZHX"/>
    <property type="match status" value="1"/>
</dbReference>
<name>K0IKV8_NITGG</name>
<dbReference type="STRING" id="1237085.Ngar_c31070"/>
<sequence>MSEAKGKFTCEACGASFYLHEDLVRHNANVHGAAIGTQLRQSEEIQKQREHE</sequence>
<dbReference type="Proteomes" id="UP000008037">
    <property type="component" value="Chromosome"/>
</dbReference>
<dbReference type="EMBL" id="CP002408">
    <property type="protein sequence ID" value="AFU60023.1"/>
    <property type="molecule type" value="Genomic_DNA"/>
</dbReference>
<dbReference type="HOGENOM" id="CLU_3075484_0_0_2"/>
<dbReference type="PROSITE" id="PS00028">
    <property type="entry name" value="ZINC_FINGER_C2H2_1"/>
    <property type="match status" value="1"/>
</dbReference>
<dbReference type="AlphaFoldDB" id="K0IKV8"/>
<keyword evidence="3" id="KW-1185">Reference proteome</keyword>
<evidence type="ECO:0000313" key="3">
    <source>
        <dbReference type="Proteomes" id="UP000008037"/>
    </source>
</evidence>
<proteinExistence type="predicted"/>
<reference evidence="2 3" key="1">
    <citation type="journal article" date="2012" name="Environ. Microbiol.">
        <title>The genome of the ammonia-oxidizing Candidatus Nitrososphaera gargensis: insights into metabolic versatility and environmental adaptations.</title>
        <authorList>
            <person name="Spang A."/>
            <person name="Poehlein A."/>
            <person name="Offre P."/>
            <person name="Zumbragel S."/>
            <person name="Haider S."/>
            <person name="Rychlik N."/>
            <person name="Nowka B."/>
            <person name="Schmeisser C."/>
            <person name="Lebedeva E.V."/>
            <person name="Rattei T."/>
            <person name="Bohm C."/>
            <person name="Schmid M."/>
            <person name="Galushko A."/>
            <person name="Hatzenpichler R."/>
            <person name="Weinmaier T."/>
            <person name="Daniel R."/>
            <person name="Schleper C."/>
            <person name="Spieck E."/>
            <person name="Streit W."/>
            <person name="Wagner M."/>
        </authorList>
    </citation>
    <scope>NUCLEOTIDE SEQUENCE [LARGE SCALE GENOMIC DNA]</scope>
    <source>
        <strain evidence="3">Ga9.2</strain>
    </source>
</reference>